<sequence>MAREGWQPALHLWNEPGNTLLSGLSPVYITLAASAGPDLIKYTCLGKDLDSVVGELTAQGYNVARVCYPTGHR</sequence>
<gene>
    <name evidence="1" type="ORF">WJX73_000175</name>
</gene>
<evidence type="ECO:0000313" key="1">
    <source>
        <dbReference type="EMBL" id="KAK9795588.1"/>
    </source>
</evidence>
<name>A0AAW1NX62_9CHLO</name>
<protein>
    <submittedName>
        <fullName evidence="1">Uncharacterized protein</fullName>
    </submittedName>
</protein>
<accession>A0AAW1NX62</accession>
<organism evidence="1 2">
    <name type="scientific">Symbiochloris irregularis</name>
    <dbReference type="NCBI Taxonomy" id="706552"/>
    <lineage>
        <taxon>Eukaryota</taxon>
        <taxon>Viridiplantae</taxon>
        <taxon>Chlorophyta</taxon>
        <taxon>core chlorophytes</taxon>
        <taxon>Trebouxiophyceae</taxon>
        <taxon>Trebouxiales</taxon>
        <taxon>Trebouxiaceae</taxon>
        <taxon>Symbiochloris</taxon>
    </lineage>
</organism>
<dbReference type="AlphaFoldDB" id="A0AAW1NX62"/>
<dbReference type="Proteomes" id="UP001465755">
    <property type="component" value="Unassembled WGS sequence"/>
</dbReference>
<reference evidence="1 2" key="1">
    <citation type="journal article" date="2024" name="Nat. Commun.">
        <title>Phylogenomics reveals the evolutionary origins of lichenization in chlorophyte algae.</title>
        <authorList>
            <person name="Puginier C."/>
            <person name="Libourel C."/>
            <person name="Otte J."/>
            <person name="Skaloud P."/>
            <person name="Haon M."/>
            <person name="Grisel S."/>
            <person name="Petersen M."/>
            <person name="Berrin J.G."/>
            <person name="Delaux P.M."/>
            <person name="Dal Grande F."/>
            <person name="Keller J."/>
        </authorList>
    </citation>
    <scope>NUCLEOTIDE SEQUENCE [LARGE SCALE GENOMIC DNA]</scope>
    <source>
        <strain evidence="1 2">SAG 2036</strain>
    </source>
</reference>
<evidence type="ECO:0000313" key="2">
    <source>
        <dbReference type="Proteomes" id="UP001465755"/>
    </source>
</evidence>
<keyword evidence="2" id="KW-1185">Reference proteome</keyword>
<comment type="caution">
    <text evidence="1">The sequence shown here is derived from an EMBL/GenBank/DDBJ whole genome shotgun (WGS) entry which is preliminary data.</text>
</comment>
<proteinExistence type="predicted"/>
<dbReference type="EMBL" id="JALJOQ010000125">
    <property type="protein sequence ID" value="KAK9795588.1"/>
    <property type="molecule type" value="Genomic_DNA"/>
</dbReference>